<organism evidence="3 4">
    <name type="scientific">Xylella phage Sano</name>
    <dbReference type="NCBI Taxonomy" id="1415148"/>
    <lineage>
        <taxon>Viruses</taxon>
        <taxon>Duplodnaviria</taxon>
        <taxon>Heunggongvirae</taxon>
        <taxon>Uroviricota</taxon>
        <taxon>Caudoviricetes</taxon>
        <taxon>Casjensviridae</taxon>
        <taxon>Sanovirus</taxon>
        <taxon>Sanovirus sano</taxon>
        <taxon>Xylella virus Sano</taxon>
    </lineage>
</organism>
<feature type="coiled-coil region" evidence="1">
    <location>
        <begin position="40"/>
        <end position="67"/>
    </location>
</feature>
<sequence length="146" mass="15878">MDETNAWKWVAALLGTLVTGGVGWVIKRQRSGQILDDTENAAKTDLIERLQKRNRELEEQLGELFNKTAAGYNEIGEAKRAANMASIEADTAKAAAARASEAASHAQRMAQAADDVSAKRLVYIHELRALLVANNIPLPAWPEGVL</sequence>
<dbReference type="EMBL" id="KF626665">
    <property type="protein sequence ID" value="AHB12061.1"/>
    <property type="molecule type" value="Genomic_DNA"/>
</dbReference>
<feature type="transmembrane region" description="Helical" evidence="2">
    <location>
        <begin position="6"/>
        <end position="26"/>
    </location>
</feature>
<keyword evidence="2" id="KW-0472">Membrane</keyword>
<protein>
    <submittedName>
        <fullName evidence="3">Holin-antiholin</fullName>
    </submittedName>
</protein>
<accession>V5Q8E8</accession>
<evidence type="ECO:0000256" key="1">
    <source>
        <dbReference type="SAM" id="Coils"/>
    </source>
</evidence>
<keyword evidence="2" id="KW-1133">Transmembrane helix</keyword>
<evidence type="ECO:0000256" key="2">
    <source>
        <dbReference type="SAM" id="Phobius"/>
    </source>
</evidence>
<proteinExistence type="predicted"/>
<evidence type="ECO:0000313" key="3">
    <source>
        <dbReference type="EMBL" id="AHB12061.1"/>
    </source>
</evidence>
<keyword evidence="1" id="KW-0175">Coiled coil</keyword>
<keyword evidence="4" id="KW-1185">Reference proteome</keyword>
<keyword evidence="2" id="KW-0812">Transmembrane</keyword>
<evidence type="ECO:0000313" key="4">
    <source>
        <dbReference type="Proteomes" id="UP000018621"/>
    </source>
</evidence>
<gene>
    <name evidence="3" type="ORF">Sano_41</name>
</gene>
<dbReference type="Proteomes" id="UP000018621">
    <property type="component" value="Segment"/>
</dbReference>
<name>V5Q8E8_9CAUD</name>
<reference evidence="3 4" key="1">
    <citation type="journal article" date="2014" name="J. Bacteriol.">
        <title>Characterization of novel virulent broad-host-range phages of Xylella fastidiosa and Xanthomonas.</title>
        <authorList>
            <person name="Ahern S.J."/>
            <person name="Das M."/>
            <person name="Bhowmick T.S."/>
            <person name="Young R."/>
            <person name="Gonzalez C.F."/>
        </authorList>
    </citation>
    <scope>NUCLEOTIDE SEQUENCE [LARGE SCALE GENOMIC DNA]</scope>
</reference>